<dbReference type="GO" id="GO:0004497">
    <property type="term" value="F:monooxygenase activity"/>
    <property type="evidence" value="ECO:0007669"/>
    <property type="project" value="UniProtKB-ARBA"/>
</dbReference>
<dbReference type="Gene3D" id="2.102.10.10">
    <property type="entry name" value="Rieske [2Fe-2S] iron-sulphur domain"/>
    <property type="match status" value="1"/>
</dbReference>
<dbReference type="InterPro" id="IPR036922">
    <property type="entry name" value="Rieske_2Fe-2S_sf"/>
</dbReference>
<name>A0A2U3NT03_9MYCO</name>
<dbReference type="SUPFAM" id="SSF55961">
    <property type="entry name" value="Bet v1-like"/>
    <property type="match status" value="1"/>
</dbReference>
<dbReference type="GO" id="GO:0005737">
    <property type="term" value="C:cytoplasm"/>
    <property type="evidence" value="ECO:0007669"/>
    <property type="project" value="TreeGrafter"/>
</dbReference>
<proteinExistence type="predicted"/>
<comment type="cofactor">
    <cofactor evidence="1">
        <name>Fe cation</name>
        <dbReference type="ChEBI" id="CHEBI:24875"/>
    </cofactor>
</comment>
<keyword evidence="2" id="KW-0001">2Fe-2S</keyword>
<evidence type="ECO:0000259" key="12">
    <source>
        <dbReference type="PROSITE" id="PS51296"/>
    </source>
</evidence>
<protein>
    <recommendedName>
        <fullName evidence="9">Rieske-type oxygenase</fullName>
    </recommendedName>
</protein>
<keyword evidence="7" id="KW-0411">Iron-sulfur</keyword>
<dbReference type="CDD" id="cd03469">
    <property type="entry name" value="Rieske_RO_Alpha_N"/>
    <property type="match status" value="1"/>
</dbReference>
<evidence type="ECO:0000256" key="3">
    <source>
        <dbReference type="ARBA" id="ARBA00022723"/>
    </source>
</evidence>
<dbReference type="STRING" id="1841860.GCA_900157375_02480"/>
<accession>A0A2U3NT03</accession>
<comment type="subunit">
    <text evidence="10">Homotrimer. The two-component system 3-ketosteroid-9-alpha-monooxygenase is composed of an oxygenase component KshA and a reductase component KshB.</text>
</comment>
<dbReference type="InterPro" id="IPR050584">
    <property type="entry name" value="Cholesterol_7-desaturase"/>
</dbReference>
<keyword evidence="4" id="KW-0442">Lipid degradation</keyword>
<dbReference type="PANTHER" id="PTHR21266:SF60">
    <property type="entry name" value="3-KETOSTEROID-9-ALPHA-MONOOXYGENASE, OXYGENASE COMPONENT"/>
    <property type="match status" value="1"/>
</dbReference>
<dbReference type="GO" id="GO:0016705">
    <property type="term" value="F:oxidoreductase activity, acting on paired donors, with incorporation or reduction of molecular oxygen"/>
    <property type="evidence" value="ECO:0007669"/>
    <property type="project" value="UniProtKB-ARBA"/>
</dbReference>
<evidence type="ECO:0000256" key="4">
    <source>
        <dbReference type="ARBA" id="ARBA00022963"/>
    </source>
</evidence>
<dbReference type="GO" id="GO:0051537">
    <property type="term" value="F:2 iron, 2 sulfur cluster binding"/>
    <property type="evidence" value="ECO:0007669"/>
    <property type="project" value="UniProtKB-KW"/>
</dbReference>
<evidence type="ECO:0000256" key="6">
    <source>
        <dbReference type="ARBA" id="ARBA00023004"/>
    </source>
</evidence>
<evidence type="ECO:0000256" key="2">
    <source>
        <dbReference type="ARBA" id="ARBA00022714"/>
    </source>
</evidence>
<keyword evidence="5" id="KW-0560">Oxidoreductase</keyword>
<evidence type="ECO:0000313" key="14">
    <source>
        <dbReference type="Proteomes" id="UP000240988"/>
    </source>
</evidence>
<dbReference type="PANTHER" id="PTHR21266">
    <property type="entry name" value="IRON-SULFUR DOMAIN CONTAINING PROTEIN"/>
    <property type="match status" value="1"/>
</dbReference>
<dbReference type="Proteomes" id="UP000240988">
    <property type="component" value="Unassembled WGS sequence"/>
</dbReference>
<dbReference type="InterPro" id="IPR017941">
    <property type="entry name" value="Rieske_2Fe-2S"/>
</dbReference>
<feature type="domain" description="Rieske" evidence="12">
    <location>
        <begin position="46"/>
        <end position="148"/>
    </location>
</feature>
<sequence>LTTFEAQGAATQTGLADQPEQTAAVSASLEEARQLRDAPPPFPFGWFAVALCHELRAGAVLTRQFMDREIVIYRTQSGTVCAAEAYCPHLGAHLGHGGEVCGEELRCPFHGFRFSVKGSCVYSPSGAPPPAARLGLLEVREIHGAIFVWHGPAGQVPWEIEPLAGDESDWRRVQHTVRHVHSHPQELVENSIDITHFGAVHGLWNAQLAEPPIFDGPQLRVDYTYTQSARWKSDADVTMRIRIDGLGVVVNEVDTRGVSMRVFSLATPVSERDTIQHLLVSVRKRGRSPVGKAFWGGVEKMSGRFILRGLVGQLKQDDPVWVNKKYLRRPAIAEGDGPIHAYRRWASQFYPEGAAW</sequence>
<keyword evidence="3" id="KW-0479">Metal-binding</keyword>
<evidence type="ECO:0000313" key="13">
    <source>
        <dbReference type="EMBL" id="SPM34657.1"/>
    </source>
</evidence>
<dbReference type="Gene3D" id="3.90.380.10">
    <property type="entry name" value="Naphthalene 1,2-dioxygenase Alpha Subunit, Chain A, domain 1"/>
    <property type="match status" value="1"/>
</dbReference>
<dbReference type="GO" id="GO:0046872">
    <property type="term" value="F:metal ion binding"/>
    <property type="evidence" value="ECO:0007669"/>
    <property type="project" value="UniProtKB-KW"/>
</dbReference>
<dbReference type="PROSITE" id="PS51296">
    <property type="entry name" value="RIESKE"/>
    <property type="match status" value="1"/>
</dbReference>
<dbReference type="GO" id="GO:0008203">
    <property type="term" value="P:cholesterol metabolic process"/>
    <property type="evidence" value="ECO:0007669"/>
    <property type="project" value="InterPro"/>
</dbReference>
<gene>
    <name evidence="13" type="ORF">MRAB57_2477</name>
</gene>
<keyword evidence="6" id="KW-0408">Iron</keyword>
<dbReference type="AlphaFoldDB" id="A0A2U3NT03"/>
<keyword evidence="14" id="KW-1185">Reference proteome</keyword>
<dbReference type="InterPro" id="IPR045605">
    <property type="entry name" value="KshA-like_C"/>
</dbReference>
<keyword evidence="8" id="KW-0753">Steroid metabolism</keyword>
<keyword evidence="8" id="KW-0443">Lipid metabolism</keyword>
<dbReference type="Pfam" id="PF00355">
    <property type="entry name" value="Rieske"/>
    <property type="match status" value="1"/>
</dbReference>
<feature type="non-terminal residue" evidence="13">
    <location>
        <position position="1"/>
    </location>
</feature>
<dbReference type="SUPFAM" id="SSF50022">
    <property type="entry name" value="ISP domain"/>
    <property type="match status" value="1"/>
</dbReference>
<reference evidence="13 14" key="1">
    <citation type="submission" date="2017-01" db="EMBL/GenBank/DDBJ databases">
        <authorList>
            <consortium name="Urmite Genomes"/>
        </authorList>
    </citation>
    <scope>NUCLEOTIDE SEQUENCE [LARGE SCALE GENOMIC DNA]</scope>
    <source>
        <strain evidence="13 14">AB57</strain>
    </source>
</reference>
<evidence type="ECO:0000256" key="1">
    <source>
        <dbReference type="ARBA" id="ARBA00001962"/>
    </source>
</evidence>
<evidence type="ECO:0000256" key="11">
    <source>
        <dbReference type="SAM" id="MobiDB-lite"/>
    </source>
</evidence>
<evidence type="ECO:0000256" key="9">
    <source>
        <dbReference type="ARBA" id="ARBA00030944"/>
    </source>
</evidence>
<evidence type="ECO:0000256" key="5">
    <source>
        <dbReference type="ARBA" id="ARBA00023002"/>
    </source>
</evidence>
<dbReference type="GO" id="GO:0016042">
    <property type="term" value="P:lipid catabolic process"/>
    <property type="evidence" value="ECO:0007669"/>
    <property type="project" value="UniProtKB-KW"/>
</dbReference>
<feature type="region of interest" description="Disordered" evidence="11">
    <location>
        <begin position="1"/>
        <end position="21"/>
    </location>
</feature>
<dbReference type="Pfam" id="PF19298">
    <property type="entry name" value="KshA_C"/>
    <property type="match status" value="1"/>
</dbReference>
<dbReference type="EMBL" id="FUFA01000004">
    <property type="protein sequence ID" value="SPM34657.1"/>
    <property type="molecule type" value="Genomic_DNA"/>
</dbReference>
<evidence type="ECO:0000256" key="8">
    <source>
        <dbReference type="ARBA" id="ARBA00023221"/>
    </source>
</evidence>
<organism evidence="13 14">
    <name type="scientific">Mycobacterium rhizamassiliense</name>
    <dbReference type="NCBI Taxonomy" id="1841860"/>
    <lineage>
        <taxon>Bacteria</taxon>
        <taxon>Bacillati</taxon>
        <taxon>Actinomycetota</taxon>
        <taxon>Actinomycetes</taxon>
        <taxon>Mycobacteriales</taxon>
        <taxon>Mycobacteriaceae</taxon>
        <taxon>Mycobacterium</taxon>
    </lineage>
</organism>
<evidence type="ECO:0000256" key="7">
    <source>
        <dbReference type="ARBA" id="ARBA00023014"/>
    </source>
</evidence>
<evidence type="ECO:0000256" key="10">
    <source>
        <dbReference type="ARBA" id="ARBA00046982"/>
    </source>
</evidence>